<dbReference type="InterPro" id="IPR038670">
    <property type="entry name" value="HslJ-like_sf"/>
</dbReference>
<feature type="chain" id="PRO_5038674582" evidence="2">
    <location>
        <begin position="21"/>
        <end position="158"/>
    </location>
</feature>
<keyword evidence="5" id="KW-1185">Reference proteome</keyword>
<dbReference type="PROSITE" id="PS51257">
    <property type="entry name" value="PROKAR_LIPOPROTEIN"/>
    <property type="match status" value="1"/>
</dbReference>
<dbReference type="OrthoDB" id="4990393at2"/>
<dbReference type="eggNOG" id="ENOG5031JK5">
    <property type="taxonomic scope" value="Bacteria"/>
</dbReference>
<dbReference type="KEGG" id="cgy:CGLY_08930"/>
<dbReference type="InterPro" id="IPR005184">
    <property type="entry name" value="DUF306_Meta_HslJ"/>
</dbReference>
<organism evidence="4 5">
    <name type="scientific">Corynebacterium glyciniphilum AJ 3170</name>
    <dbReference type="NCBI Taxonomy" id="1404245"/>
    <lineage>
        <taxon>Bacteria</taxon>
        <taxon>Bacillati</taxon>
        <taxon>Actinomycetota</taxon>
        <taxon>Actinomycetes</taxon>
        <taxon>Mycobacteriales</taxon>
        <taxon>Corynebacteriaceae</taxon>
        <taxon>Corynebacterium</taxon>
    </lineage>
</organism>
<evidence type="ECO:0000256" key="2">
    <source>
        <dbReference type="SAM" id="SignalP"/>
    </source>
</evidence>
<dbReference type="Gene3D" id="2.40.128.270">
    <property type="match status" value="1"/>
</dbReference>
<dbReference type="PANTHER" id="PTHR35535:SF1">
    <property type="entry name" value="HEAT SHOCK PROTEIN HSLJ"/>
    <property type="match status" value="1"/>
</dbReference>
<evidence type="ECO:0000256" key="1">
    <source>
        <dbReference type="SAM" id="MobiDB-lite"/>
    </source>
</evidence>
<name>X5ECA2_9CORY</name>
<feature type="compositionally biased region" description="Low complexity" evidence="1">
    <location>
        <begin position="32"/>
        <end position="46"/>
    </location>
</feature>
<dbReference type="Pfam" id="PF03724">
    <property type="entry name" value="META"/>
    <property type="match status" value="1"/>
</dbReference>
<evidence type="ECO:0000313" key="5">
    <source>
        <dbReference type="Proteomes" id="UP000023703"/>
    </source>
</evidence>
<feature type="region of interest" description="Disordered" evidence="1">
    <location>
        <begin position="24"/>
        <end position="51"/>
    </location>
</feature>
<dbReference type="HOGENOM" id="CLU_1666450_0_0_11"/>
<dbReference type="PANTHER" id="PTHR35535">
    <property type="entry name" value="HEAT SHOCK PROTEIN HSLJ"/>
    <property type="match status" value="1"/>
</dbReference>
<protein>
    <submittedName>
        <fullName evidence="4">Putative secreted protein</fullName>
    </submittedName>
</protein>
<evidence type="ECO:0000313" key="4">
    <source>
        <dbReference type="EMBL" id="AHW64231.1"/>
    </source>
</evidence>
<feature type="domain" description="DUF306" evidence="3">
    <location>
        <begin position="59"/>
        <end position="145"/>
    </location>
</feature>
<keyword evidence="2" id="KW-0732">Signal</keyword>
<dbReference type="STRING" id="1404245.CGLY_08930"/>
<dbReference type="AlphaFoldDB" id="X5ECA2"/>
<dbReference type="InterPro" id="IPR053147">
    <property type="entry name" value="Hsp_HslJ-like"/>
</dbReference>
<sequence>MQTGRPTVALVAAFLTVGLAACGSSDEPDAPPTTTTNQTSEPSTVTDTPHDTPHESLADFAGTWVDPDGKGYLSFDGDGGITGSDACNGITTTYSVDGTTATVEPFPTTMMACGDGWSQWLLGVTSVELDDEVLTVLGRDGEELGTLVPGTVPGDAPE</sequence>
<dbReference type="RefSeq" id="WP_052539956.1">
    <property type="nucleotide sequence ID" value="NZ_CP006842.1"/>
</dbReference>
<reference evidence="4 5" key="1">
    <citation type="journal article" date="2015" name="Int. J. Syst. Evol. Microbiol.">
        <title>Revisiting Corynebacterium glyciniphilum (ex Kubota et al., 1972) sp. nov., nom. rev., isolated from putrefied banana.</title>
        <authorList>
            <person name="Al-Dilaimi A."/>
            <person name="Bednarz H."/>
            <person name="Lomker A."/>
            <person name="Niehaus K."/>
            <person name="Kalinowski J."/>
            <person name="Ruckert C."/>
        </authorList>
    </citation>
    <scope>NUCLEOTIDE SEQUENCE [LARGE SCALE GENOMIC DNA]</scope>
    <source>
        <strain evidence="4">AJ 3170</strain>
    </source>
</reference>
<evidence type="ECO:0000259" key="3">
    <source>
        <dbReference type="Pfam" id="PF03724"/>
    </source>
</evidence>
<dbReference type="EMBL" id="CP006842">
    <property type="protein sequence ID" value="AHW64231.1"/>
    <property type="molecule type" value="Genomic_DNA"/>
</dbReference>
<gene>
    <name evidence="4" type="ORF">CGLY_08930</name>
</gene>
<proteinExistence type="predicted"/>
<dbReference type="Proteomes" id="UP000023703">
    <property type="component" value="Chromosome"/>
</dbReference>
<accession>X5ECA2</accession>
<feature type="signal peptide" evidence="2">
    <location>
        <begin position="1"/>
        <end position="20"/>
    </location>
</feature>